<dbReference type="AlphaFoldDB" id="A0A841R6A1"/>
<evidence type="ECO:0000256" key="5">
    <source>
        <dbReference type="ARBA" id="ARBA00023002"/>
    </source>
</evidence>
<accession>A0A841R6A1</accession>
<evidence type="ECO:0000256" key="1">
    <source>
        <dbReference type="ARBA" id="ARBA00003535"/>
    </source>
</evidence>
<dbReference type="PANTHER" id="PTHR32332:SF20">
    <property type="entry name" value="2-NITROPROPANE DIOXYGENASE-LIKE PROTEIN"/>
    <property type="match status" value="1"/>
</dbReference>
<sequence>MKTKLTELLGIRYPIIQGAMAWISESTLVSAVANAGATGVIATGGQSSAWIHEQIRKTKELTDHPFGVNLMLQAPNKDEVLEIICEEKVAFATIGAGNPVPYFEPLHRAGVKAIPVVPSVKLAKRVQEKGADALVIEGFEAGGHDGMQTTMALMTNVIPEIDIPIIVAGSIVDGRGMAAALLMGADGVQMGSRFLLAEECQVHQNSKDAIIAATDTDSVITGFTRNNNVRGLRSAFTDEYLRLEREGAADDVLTALSRGTNRLAAVDGDTVNGVVQVGQGLNRLTKIQPAKEIVDEIIHEMTERLQNAPQLLK</sequence>
<keyword evidence="5 6" id="KW-0560">Oxidoreductase</keyword>
<dbReference type="InterPro" id="IPR013785">
    <property type="entry name" value="Aldolase_TIM"/>
</dbReference>
<name>A0A841R6A1_9FIRM</name>
<proteinExistence type="predicted"/>
<evidence type="ECO:0000313" key="7">
    <source>
        <dbReference type="Proteomes" id="UP000591941"/>
    </source>
</evidence>
<keyword evidence="4" id="KW-0288">FMN</keyword>
<keyword evidence="3" id="KW-0285">Flavoprotein</keyword>
<comment type="function">
    <text evidence="1">Nitronate monooxygenase that uses molecular oxygen to catalyze the oxidative denitrification of alkyl nitronates. Acts on propionate 3-nitronate (P3N), the presumed physiological substrate. Probably functions in the detoxification of P3N, a metabolic poison produced by plants and fungi as a defense mechanism.</text>
</comment>
<dbReference type="OrthoDB" id="9778912at2"/>
<evidence type="ECO:0000313" key="6">
    <source>
        <dbReference type="EMBL" id="MBB6478298.1"/>
    </source>
</evidence>
<reference evidence="6 7" key="1">
    <citation type="submission" date="2020-08" db="EMBL/GenBank/DDBJ databases">
        <title>Genomic Encyclopedia of Type Strains, Phase IV (KMG-IV): sequencing the most valuable type-strain genomes for metagenomic binning, comparative biology and taxonomic classification.</title>
        <authorList>
            <person name="Goeker M."/>
        </authorList>
    </citation>
    <scope>NUCLEOTIDE SEQUENCE [LARGE SCALE GENOMIC DNA]</scope>
    <source>
        <strain evidence="6 7">DSM 21255</strain>
    </source>
</reference>
<dbReference type="PANTHER" id="PTHR32332">
    <property type="entry name" value="2-NITROPROPANE DIOXYGENASE"/>
    <property type="match status" value="1"/>
</dbReference>
<dbReference type="CDD" id="cd04730">
    <property type="entry name" value="NPD_like"/>
    <property type="match status" value="1"/>
</dbReference>
<dbReference type="RefSeq" id="WP_159823324.1">
    <property type="nucleotide sequence ID" value="NZ_CABWNB010000005.1"/>
</dbReference>
<dbReference type="Pfam" id="PF03060">
    <property type="entry name" value="NMO"/>
    <property type="match status" value="2"/>
</dbReference>
<dbReference type="GO" id="GO:0018580">
    <property type="term" value="F:nitronate monooxygenase activity"/>
    <property type="evidence" value="ECO:0007669"/>
    <property type="project" value="InterPro"/>
</dbReference>
<dbReference type="InterPro" id="IPR004136">
    <property type="entry name" value="NMO"/>
</dbReference>
<keyword evidence="7" id="KW-1185">Reference proteome</keyword>
<protein>
    <recommendedName>
        <fullName evidence="2">Probable nitronate monooxygenase</fullName>
    </recommendedName>
</protein>
<dbReference type="SUPFAM" id="SSF51412">
    <property type="entry name" value="Inosine monophosphate dehydrogenase (IMPDH)"/>
    <property type="match status" value="1"/>
</dbReference>
<evidence type="ECO:0000256" key="4">
    <source>
        <dbReference type="ARBA" id="ARBA00022643"/>
    </source>
</evidence>
<dbReference type="Proteomes" id="UP000591941">
    <property type="component" value="Unassembled WGS sequence"/>
</dbReference>
<comment type="caution">
    <text evidence="6">The sequence shown here is derived from an EMBL/GenBank/DDBJ whole genome shotgun (WGS) entry which is preliminary data.</text>
</comment>
<dbReference type="GeneID" id="93486622"/>
<dbReference type="Gene3D" id="3.20.20.70">
    <property type="entry name" value="Aldolase class I"/>
    <property type="match status" value="1"/>
</dbReference>
<gene>
    <name evidence="6" type="ORF">HNR45_001369</name>
</gene>
<organism evidence="6 7">
    <name type="scientific">Negativicoccus succinicivorans</name>
    <dbReference type="NCBI Taxonomy" id="620903"/>
    <lineage>
        <taxon>Bacteria</taxon>
        <taxon>Bacillati</taxon>
        <taxon>Bacillota</taxon>
        <taxon>Negativicutes</taxon>
        <taxon>Veillonellales</taxon>
        <taxon>Veillonellaceae</taxon>
        <taxon>Negativicoccus</taxon>
    </lineage>
</organism>
<evidence type="ECO:0000256" key="3">
    <source>
        <dbReference type="ARBA" id="ARBA00022630"/>
    </source>
</evidence>
<dbReference type="EMBL" id="JACHHI010000007">
    <property type="protein sequence ID" value="MBB6478298.1"/>
    <property type="molecule type" value="Genomic_DNA"/>
</dbReference>
<evidence type="ECO:0000256" key="2">
    <source>
        <dbReference type="ARBA" id="ARBA00013457"/>
    </source>
</evidence>